<gene>
    <name evidence="2" type="ORF">EC518_16390</name>
</gene>
<dbReference type="Pfam" id="PF00294">
    <property type="entry name" value="PfkB"/>
    <property type="match status" value="1"/>
</dbReference>
<dbReference type="SUPFAM" id="SSF53613">
    <property type="entry name" value="Ribokinase-like"/>
    <property type="match status" value="1"/>
</dbReference>
<feature type="domain" description="Carbohydrate kinase PfkB" evidence="1">
    <location>
        <begin position="6"/>
        <end position="65"/>
    </location>
</feature>
<keyword evidence="2" id="KW-0418">Kinase</keyword>
<dbReference type="InterPro" id="IPR011611">
    <property type="entry name" value="PfkB_dom"/>
</dbReference>
<sequence>LSPEAPVPVLEVKKESKNLGGAANVANNLISLKAKVFLCGVVGDDLEGKHFISALKTRGIDASGVL</sequence>
<dbReference type="Proteomes" id="UP000289022">
    <property type="component" value="Unassembled WGS sequence"/>
</dbReference>
<evidence type="ECO:0000259" key="1">
    <source>
        <dbReference type="Pfam" id="PF00294"/>
    </source>
</evidence>
<evidence type="ECO:0000313" key="3">
    <source>
        <dbReference type="Proteomes" id="UP000289022"/>
    </source>
</evidence>
<dbReference type="GO" id="GO:0033785">
    <property type="term" value="F:heptose 7-phosphate kinase activity"/>
    <property type="evidence" value="ECO:0007669"/>
    <property type="project" value="TreeGrafter"/>
</dbReference>
<dbReference type="EMBL" id="RJGP01001881">
    <property type="protein sequence ID" value="RVZ08613.1"/>
    <property type="molecule type" value="Genomic_DNA"/>
</dbReference>
<proteinExistence type="predicted"/>
<dbReference type="PANTHER" id="PTHR46969:SF1">
    <property type="entry name" value="BIFUNCTIONAL PROTEIN HLDE"/>
    <property type="match status" value="1"/>
</dbReference>
<protein>
    <submittedName>
        <fullName evidence="2">Bifunctional heptose 7-phosphate kinase/heptose 1-phosphate adenyltransferase</fullName>
    </submittedName>
</protein>
<evidence type="ECO:0000313" key="2">
    <source>
        <dbReference type="EMBL" id="RVZ08613.1"/>
    </source>
</evidence>
<dbReference type="InterPro" id="IPR029056">
    <property type="entry name" value="Ribokinase-like"/>
</dbReference>
<dbReference type="PANTHER" id="PTHR46969">
    <property type="entry name" value="BIFUNCTIONAL PROTEIN HLDE"/>
    <property type="match status" value="1"/>
</dbReference>
<keyword evidence="2" id="KW-0808">Transferase</keyword>
<dbReference type="Gene3D" id="3.40.1190.20">
    <property type="match status" value="1"/>
</dbReference>
<comment type="caution">
    <text evidence="2">The sequence shown here is derived from an EMBL/GenBank/DDBJ whole genome shotgun (WGS) entry which is preliminary data.</text>
</comment>
<dbReference type="AlphaFoldDB" id="A0A438VDE9"/>
<feature type="non-terminal residue" evidence="2">
    <location>
        <position position="1"/>
    </location>
</feature>
<dbReference type="GO" id="GO:0005829">
    <property type="term" value="C:cytosol"/>
    <property type="evidence" value="ECO:0007669"/>
    <property type="project" value="TreeGrafter"/>
</dbReference>
<feature type="non-terminal residue" evidence="2">
    <location>
        <position position="66"/>
    </location>
</feature>
<reference evidence="2 3" key="1">
    <citation type="submission" date="2018-11" db="EMBL/GenBank/DDBJ databases">
        <title>Genetic determinants and prediction of antibiotic resistance phenotypes in Helicobacter pylori.</title>
        <authorList>
            <person name="Wagner K."/>
        </authorList>
    </citation>
    <scope>NUCLEOTIDE SEQUENCE [LARGE SCALE GENOMIC DNA]</scope>
    <source>
        <strain evidence="2 3">ZH70</strain>
    </source>
</reference>
<name>A0A438VDE9_HELPX</name>
<organism evidence="2 3">
    <name type="scientific">Helicobacter pylori</name>
    <name type="common">Campylobacter pylori</name>
    <dbReference type="NCBI Taxonomy" id="210"/>
    <lineage>
        <taxon>Bacteria</taxon>
        <taxon>Pseudomonadati</taxon>
        <taxon>Campylobacterota</taxon>
        <taxon>Epsilonproteobacteria</taxon>
        <taxon>Campylobacterales</taxon>
        <taxon>Helicobacteraceae</taxon>
        <taxon>Helicobacter</taxon>
    </lineage>
</organism>
<dbReference type="GO" id="GO:0033786">
    <property type="term" value="F:heptose-1-phosphate adenylyltransferase activity"/>
    <property type="evidence" value="ECO:0007669"/>
    <property type="project" value="TreeGrafter"/>
</dbReference>
<accession>A0A438VDE9</accession>